<dbReference type="RefSeq" id="WP_265680732.1">
    <property type="nucleotide sequence ID" value="NZ_CP120863.1"/>
</dbReference>
<dbReference type="SUPFAM" id="SSF56655">
    <property type="entry name" value="Carbohydrate phosphatase"/>
    <property type="match status" value="1"/>
</dbReference>
<comment type="similarity">
    <text evidence="1">Belongs to the inositol monophosphatase superfamily.</text>
</comment>
<evidence type="ECO:0000313" key="5">
    <source>
        <dbReference type="Proteomes" id="UP001209803"/>
    </source>
</evidence>
<dbReference type="InterPro" id="IPR020550">
    <property type="entry name" value="Inositol_monophosphatase_CS"/>
</dbReference>
<sequence>MLEADTGNNHSWLDLDLRLLEDAAHKAGELALSYFGCDPETWFKGNNRSPVSEADLAVDRLLAEELRGARPDYGWLSEETADDKSRLGCERTFIVDPIDGTRAFLAGGDEWTVSLAVVEQGRPTAGVVFCPRRNELFAARAGGGTTLNGEKVYVSPKQSVEGATLSGPHSIVANKDVMAAGFSGTEILRSLAYRLAIVAAGRVDVGAARGGPSDWDLAAADLLVQEAGGRLTDLSGRNLVYNRTKTGHPGLIAAPEALIEPVRAVLGEMIRS</sequence>
<protein>
    <submittedName>
        <fullName evidence="4">3'(2'),5'-bisphosphate nucleotidase CysQ</fullName>
    </submittedName>
</protein>
<name>A0ABY8F4I4_9HYPH</name>
<dbReference type="PANTHER" id="PTHR20854:SF4">
    <property type="entry name" value="INOSITOL-1-MONOPHOSPHATASE-RELATED"/>
    <property type="match status" value="1"/>
</dbReference>
<keyword evidence="2" id="KW-0479">Metal-binding</keyword>
<dbReference type="EMBL" id="CP120863">
    <property type="protein sequence ID" value="WFE88967.1"/>
    <property type="molecule type" value="Genomic_DNA"/>
</dbReference>
<dbReference type="Gene3D" id="3.30.540.10">
    <property type="entry name" value="Fructose-1,6-Bisphosphatase, subunit A, domain 1"/>
    <property type="match status" value="1"/>
</dbReference>
<organism evidence="4 5">
    <name type="scientific">Roseibium porphyridii</name>
    <dbReference type="NCBI Taxonomy" id="2866279"/>
    <lineage>
        <taxon>Bacteria</taxon>
        <taxon>Pseudomonadati</taxon>
        <taxon>Pseudomonadota</taxon>
        <taxon>Alphaproteobacteria</taxon>
        <taxon>Hyphomicrobiales</taxon>
        <taxon>Stappiaceae</taxon>
        <taxon>Roseibium</taxon>
    </lineage>
</organism>
<gene>
    <name evidence="4" type="ORF">K1718_22840</name>
</gene>
<accession>A0ABY8F4I4</accession>
<evidence type="ECO:0000313" key="4">
    <source>
        <dbReference type="EMBL" id="WFE88967.1"/>
    </source>
</evidence>
<evidence type="ECO:0000256" key="1">
    <source>
        <dbReference type="ARBA" id="ARBA00009759"/>
    </source>
</evidence>
<proteinExistence type="inferred from homology"/>
<keyword evidence="5" id="KW-1185">Reference proteome</keyword>
<dbReference type="InterPro" id="IPR000760">
    <property type="entry name" value="Inositol_monophosphatase-like"/>
</dbReference>
<dbReference type="CDD" id="cd01638">
    <property type="entry name" value="CysQ"/>
    <property type="match status" value="1"/>
</dbReference>
<dbReference type="Proteomes" id="UP001209803">
    <property type="component" value="Chromosome"/>
</dbReference>
<dbReference type="PROSITE" id="PS00630">
    <property type="entry name" value="IMP_2"/>
    <property type="match status" value="1"/>
</dbReference>
<reference evidence="4 5" key="1">
    <citation type="submission" date="2023-03" db="EMBL/GenBank/DDBJ databases">
        <title>Roseibium porphyridii sp. nov. and Roseibium rhodosorbium sp. nov. isolated from marine algae, Porphyridium cruentum and Rhodosorus marinus, respectively.</title>
        <authorList>
            <person name="Lee M.W."/>
            <person name="Choi B.J."/>
            <person name="Lee J.K."/>
            <person name="Choi D.G."/>
            <person name="Baek J.H."/>
            <person name="Bayburt H."/>
            <person name="Kim J.M."/>
            <person name="Han D.M."/>
            <person name="Kim K.H."/>
            <person name="Jeon C.O."/>
        </authorList>
    </citation>
    <scope>NUCLEOTIDE SEQUENCE [LARGE SCALE GENOMIC DNA]</scope>
    <source>
        <strain evidence="4 5">KMA01</strain>
    </source>
</reference>
<evidence type="ECO:0000256" key="3">
    <source>
        <dbReference type="ARBA" id="ARBA00022842"/>
    </source>
</evidence>
<dbReference type="PRINTS" id="PR00377">
    <property type="entry name" value="IMPHPHTASES"/>
</dbReference>
<keyword evidence="3" id="KW-0460">Magnesium</keyword>
<dbReference type="Gene3D" id="3.40.190.80">
    <property type="match status" value="1"/>
</dbReference>
<evidence type="ECO:0000256" key="2">
    <source>
        <dbReference type="ARBA" id="ARBA00022723"/>
    </source>
</evidence>
<dbReference type="PANTHER" id="PTHR20854">
    <property type="entry name" value="INOSITOL MONOPHOSPHATASE"/>
    <property type="match status" value="1"/>
</dbReference>
<dbReference type="Pfam" id="PF00459">
    <property type="entry name" value="Inositol_P"/>
    <property type="match status" value="1"/>
</dbReference>